<organism evidence="2 3">
    <name type="scientific">Portunus trituberculatus</name>
    <name type="common">Swimming crab</name>
    <name type="synonym">Neptunus trituberculatus</name>
    <dbReference type="NCBI Taxonomy" id="210409"/>
    <lineage>
        <taxon>Eukaryota</taxon>
        <taxon>Metazoa</taxon>
        <taxon>Ecdysozoa</taxon>
        <taxon>Arthropoda</taxon>
        <taxon>Crustacea</taxon>
        <taxon>Multicrustacea</taxon>
        <taxon>Malacostraca</taxon>
        <taxon>Eumalacostraca</taxon>
        <taxon>Eucarida</taxon>
        <taxon>Decapoda</taxon>
        <taxon>Pleocyemata</taxon>
        <taxon>Brachyura</taxon>
        <taxon>Eubrachyura</taxon>
        <taxon>Portunoidea</taxon>
        <taxon>Portunidae</taxon>
        <taxon>Portuninae</taxon>
        <taxon>Portunus</taxon>
    </lineage>
</organism>
<feature type="region of interest" description="Disordered" evidence="1">
    <location>
        <begin position="1"/>
        <end position="33"/>
    </location>
</feature>
<evidence type="ECO:0000313" key="3">
    <source>
        <dbReference type="Proteomes" id="UP000324222"/>
    </source>
</evidence>
<evidence type="ECO:0000256" key="1">
    <source>
        <dbReference type="SAM" id="MobiDB-lite"/>
    </source>
</evidence>
<dbReference type="AlphaFoldDB" id="A0A5B7EKK4"/>
<evidence type="ECO:0000313" key="2">
    <source>
        <dbReference type="EMBL" id="MPC33787.1"/>
    </source>
</evidence>
<proteinExistence type="predicted"/>
<sequence>MTPKRLSSDENKESDESASVSDPQHSISGFTGISPGVKLQHTFSSCSDLPPPPHPSKFSITSLHLQRCI</sequence>
<gene>
    <name evidence="2" type="ORF">E2C01_027150</name>
</gene>
<comment type="caution">
    <text evidence="2">The sequence shown here is derived from an EMBL/GenBank/DDBJ whole genome shotgun (WGS) entry which is preliminary data.</text>
</comment>
<name>A0A5B7EKK4_PORTR</name>
<accession>A0A5B7EKK4</accession>
<feature type="compositionally biased region" description="Basic and acidic residues" evidence="1">
    <location>
        <begin position="1"/>
        <end position="15"/>
    </location>
</feature>
<reference evidence="2 3" key="1">
    <citation type="submission" date="2019-05" db="EMBL/GenBank/DDBJ databases">
        <title>Another draft genome of Portunus trituberculatus and its Hox gene families provides insights of decapod evolution.</title>
        <authorList>
            <person name="Jeong J.-H."/>
            <person name="Song I."/>
            <person name="Kim S."/>
            <person name="Choi T."/>
            <person name="Kim D."/>
            <person name="Ryu S."/>
            <person name="Kim W."/>
        </authorList>
    </citation>
    <scope>NUCLEOTIDE SEQUENCE [LARGE SCALE GENOMIC DNA]</scope>
    <source>
        <tissue evidence="2">Muscle</tissue>
    </source>
</reference>
<dbReference type="EMBL" id="VSRR010002904">
    <property type="protein sequence ID" value="MPC33787.1"/>
    <property type="molecule type" value="Genomic_DNA"/>
</dbReference>
<feature type="compositionally biased region" description="Polar residues" evidence="1">
    <location>
        <begin position="17"/>
        <end position="31"/>
    </location>
</feature>
<protein>
    <submittedName>
        <fullName evidence="2">Uncharacterized protein</fullName>
    </submittedName>
</protein>
<dbReference type="Proteomes" id="UP000324222">
    <property type="component" value="Unassembled WGS sequence"/>
</dbReference>
<keyword evidence="3" id="KW-1185">Reference proteome</keyword>